<evidence type="ECO:0000313" key="1">
    <source>
        <dbReference type="EMBL" id="CAI0546960.1"/>
    </source>
</evidence>
<protein>
    <submittedName>
        <fullName evidence="1">Uncharacterized protein</fullName>
    </submittedName>
</protein>
<name>A0AAV0QP79_9ROSI</name>
<keyword evidence="2" id="KW-1185">Reference proteome</keyword>
<organism evidence="1 2">
    <name type="scientific">Linum tenue</name>
    <dbReference type="NCBI Taxonomy" id="586396"/>
    <lineage>
        <taxon>Eukaryota</taxon>
        <taxon>Viridiplantae</taxon>
        <taxon>Streptophyta</taxon>
        <taxon>Embryophyta</taxon>
        <taxon>Tracheophyta</taxon>
        <taxon>Spermatophyta</taxon>
        <taxon>Magnoliopsida</taxon>
        <taxon>eudicotyledons</taxon>
        <taxon>Gunneridae</taxon>
        <taxon>Pentapetalae</taxon>
        <taxon>rosids</taxon>
        <taxon>fabids</taxon>
        <taxon>Malpighiales</taxon>
        <taxon>Linaceae</taxon>
        <taxon>Linum</taxon>
    </lineage>
</organism>
<proteinExistence type="predicted"/>
<sequence>MLLGAPVRPARLHVQHSADHCSPSFTLQTPSNWLRR</sequence>
<dbReference type="EMBL" id="CAMGYJ010000010">
    <property type="protein sequence ID" value="CAI0546960.1"/>
    <property type="molecule type" value="Genomic_DNA"/>
</dbReference>
<accession>A0AAV0QP79</accession>
<dbReference type="Proteomes" id="UP001154282">
    <property type="component" value="Unassembled WGS sequence"/>
</dbReference>
<comment type="caution">
    <text evidence="1">The sequence shown here is derived from an EMBL/GenBank/DDBJ whole genome shotgun (WGS) entry which is preliminary data.</text>
</comment>
<dbReference type="AlphaFoldDB" id="A0AAV0QP79"/>
<reference evidence="1" key="1">
    <citation type="submission" date="2022-08" db="EMBL/GenBank/DDBJ databases">
        <authorList>
            <person name="Gutierrez-Valencia J."/>
        </authorList>
    </citation>
    <scope>NUCLEOTIDE SEQUENCE</scope>
</reference>
<evidence type="ECO:0000313" key="2">
    <source>
        <dbReference type="Proteomes" id="UP001154282"/>
    </source>
</evidence>
<gene>
    <name evidence="1" type="ORF">LITE_LOCUS44176</name>
</gene>